<evidence type="ECO:0000313" key="2">
    <source>
        <dbReference type="Proteomes" id="UP000198660"/>
    </source>
</evidence>
<dbReference type="RefSeq" id="WP_091839683.1">
    <property type="nucleotide sequence ID" value="NZ_FPAA01000018.1"/>
</dbReference>
<sequence length="86" mass="10340">MDDYSFDDFKRDLRIGHEIELCYKGQIYVVAYSPYDSSERILLFYKAYDEESILEYKSTEEFLQRGSINGNKLEDLWEDIVVEMIF</sequence>
<reference evidence="2" key="1">
    <citation type="submission" date="2016-10" db="EMBL/GenBank/DDBJ databases">
        <authorList>
            <person name="Varghese N."/>
            <person name="Submissions S."/>
        </authorList>
    </citation>
    <scope>NUCLEOTIDE SEQUENCE [LARGE SCALE GENOMIC DNA]</scope>
    <source>
        <strain evidence="2">DSM 45789</strain>
    </source>
</reference>
<protein>
    <submittedName>
        <fullName evidence="1">Uncharacterized protein</fullName>
    </submittedName>
</protein>
<dbReference type="OrthoDB" id="2456308at2"/>
<name>A0A1I6UN65_9BACL</name>
<accession>A0A1I6UN65</accession>
<gene>
    <name evidence="1" type="ORF">SAMN05444972_11846</name>
</gene>
<keyword evidence="2" id="KW-1185">Reference proteome</keyword>
<dbReference type="EMBL" id="FPAA01000018">
    <property type="protein sequence ID" value="SFT02902.1"/>
    <property type="molecule type" value="Genomic_DNA"/>
</dbReference>
<proteinExistence type="predicted"/>
<dbReference type="AlphaFoldDB" id="A0A1I6UN65"/>
<evidence type="ECO:0000313" key="1">
    <source>
        <dbReference type="EMBL" id="SFT02902.1"/>
    </source>
</evidence>
<organism evidence="1 2">
    <name type="scientific">Marininema halotolerans</name>
    <dbReference type="NCBI Taxonomy" id="1155944"/>
    <lineage>
        <taxon>Bacteria</taxon>
        <taxon>Bacillati</taxon>
        <taxon>Bacillota</taxon>
        <taxon>Bacilli</taxon>
        <taxon>Bacillales</taxon>
        <taxon>Thermoactinomycetaceae</taxon>
        <taxon>Marininema</taxon>
    </lineage>
</organism>
<dbReference type="Proteomes" id="UP000198660">
    <property type="component" value="Unassembled WGS sequence"/>
</dbReference>